<evidence type="ECO:0000256" key="5">
    <source>
        <dbReference type="ARBA" id="ARBA00050026"/>
    </source>
</evidence>
<dbReference type="GO" id="GO:0017108">
    <property type="term" value="F:5'-flap endonuclease activity"/>
    <property type="evidence" value="ECO:0007669"/>
    <property type="project" value="InterPro"/>
</dbReference>
<keyword evidence="8" id="KW-1185">Reference proteome</keyword>
<evidence type="ECO:0000313" key="7">
    <source>
        <dbReference type="EMBL" id="AQQ52676.1"/>
    </source>
</evidence>
<dbReference type="OrthoDB" id="9806424at2"/>
<dbReference type="CDD" id="cd09859">
    <property type="entry name" value="PIN_53EXO"/>
    <property type="match status" value="1"/>
</dbReference>
<proteinExistence type="predicted"/>
<evidence type="ECO:0000256" key="3">
    <source>
        <dbReference type="ARBA" id="ARBA00023125"/>
    </source>
</evidence>
<dbReference type="InterPro" id="IPR029060">
    <property type="entry name" value="PIN-like_dom_sf"/>
</dbReference>
<keyword evidence="3" id="KW-0238">DNA-binding</keyword>
<dbReference type="Pfam" id="PF02739">
    <property type="entry name" value="5_3_exonuc_N"/>
    <property type="match status" value="1"/>
</dbReference>
<dbReference type="InterPro" id="IPR020045">
    <property type="entry name" value="DNA_polI_H3TH"/>
</dbReference>
<dbReference type="InterPro" id="IPR002421">
    <property type="entry name" value="5-3_exonuclease"/>
</dbReference>
<dbReference type="PANTHER" id="PTHR42646">
    <property type="entry name" value="FLAP ENDONUCLEASE XNI"/>
    <property type="match status" value="1"/>
</dbReference>
<dbReference type="SMART" id="SM00475">
    <property type="entry name" value="53EXOc"/>
    <property type="match status" value="1"/>
</dbReference>
<dbReference type="SMART" id="SM00279">
    <property type="entry name" value="HhH2"/>
    <property type="match status" value="1"/>
</dbReference>
<evidence type="ECO:0000313" key="8">
    <source>
        <dbReference type="Proteomes" id="UP000188184"/>
    </source>
</evidence>
<dbReference type="AlphaFoldDB" id="A0A1Q2KX27"/>
<protein>
    <recommendedName>
        <fullName evidence="5">5'-3' exonuclease</fullName>
    </recommendedName>
</protein>
<dbReference type="InterPro" id="IPR036279">
    <property type="entry name" value="5-3_exonuclease_C_sf"/>
</dbReference>
<dbReference type="GO" id="GO:0033567">
    <property type="term" value="P:DNA replication, Okazaki fragment processing"/>
    <property type="evidence" value="ECO:0007669"/>
    <property type="project" value="InterPro"/>
</dbReference>
<keyword evidence="1" id="KW-0540">Nuclease</keyword>
<dbReference type="PANTHER" id="PTHR42646:SF2">
    <property type="entry name" value="5'-3' EXONUCLEASE FAMILY PROTEIN"/>
    <property type="match status" value="1"/>
</dbReference>
<dbReference type="InterPro" id="IPR020046">
    <property type="entry name" value="5-3_exonucl_a-hlix_arch_N"/>
</dbReference>
<dbReference type="GO" id="GO:0003677">
    <property type="term" value="F:DNA binding"/>
    <property type="evidence" value="ECO:0007669"/>
    <property type="project" value="UniProtKB-KW"/>
</dbReference>
<dbReference type="RefSeq" id="WP_077588558.1">
    <property type="nucleotide sequence ID" value="NZ_CP019640.1"/>
</dbReference>
<name>A0A1Q2KX27_9BACL</name>
<evidence type="ECO:0000256" key="1">
    <source>
        <dbReference type="ARBA" id="ARBA00022722"/>
    </source>
</evidence>
<dbReference type="SUPFAM" id="SSF88723">
    <property type="entry name" value="PIN domain-like"/>
    <property type="match status" value="1"/>
</dbReference>
<dbReference type="Proteomes" id="UP000188184">
    <property type="component" value="Chromosome"/>
</dbReference>
<dbReference type="InterPro" id="IPR008918">
    <property type="entry name" value="HhH2"/>
</dbReference>
<evidence type="ECO:0000256" key="2">
    <source>
        <dbReference type="ARBA" id="ARBA00022801"/>
    </source>
</evidence>
<accession>A0A1Q2KX27</accession>
<organism evidence="7 8">
    <name type="scientific">Planococcus lenghuensis</name>
    <dbReference type="NCBI Taxonomy" id="2213202"/>
    <lineage>
        <taxon>Bacteria</taxon>
        <taxon>Bacillati</taxon>
        <taxon>Bacillota</taxon>
        <taxon>Bacilli</taxon>
        <taxon>Bacillales</taxon>
        <taxon>Caryophanaceae</taxon>
        <taxon>Planococcus</taxon>
    </lineage>
</organism>
<dbReference type="EMBL" id="CP019640">
    <property type="protein sequence ID" value="AQQ52676.1"/>
    <property type="molecule type" value="Genomic_DNA"/>
</dbReference>
<feature type="domain" description="5'-3' exonuclease" evidence="6">
    <location>
        <begin position="2"/>
        <end position="265"/>
    </location>
</feature>
<dbReference type="InterPro" id="IPR038969">
    <property type="entry name" value="FEN"/>
</dbReference>
<sequence length="300" mass="33648">MNKPHILLVDGMAVLFRNYFATAAVNQFMRTPEGLATNGVQGFVRHVLTAKTLMKPTHMAVCWDMGAITFRNDLFDGYKANRPAPPEDMVHQFDLAKEISEQLGWQNYGKVGIEADDFIGSFTEQWKGDVKITIISGDKDLLQLLSPDVRVSFMKKGFHVYDHYTEARFREEYEIEPIQFADVKAFMGDASDGYPGVKGIGPKQALQFIKAYGSVEGVLEAIDDLKPGQRKKIEDQLDMLHLSKELAEIRRDIPLDVQLADLLMPTYSAELVSILEQRGLGLVARHIEKISGAPVEDPFA</sequence>
<dbReference type="FunFam" id="1.10.150.20:FF:000003">
    <property type="entry name" value="DNA polymerase I"/>
    <property type="match status" value="1"/>
</dbReference>
<dbReference type="Pfam" id="PF01367">
    <property type="entry name" value="5_3_exonuc"/>
    <property type="match status" value="1"/>
</dbReference>
<dbReference type="KEGG" id="pmar:B0X71_05895"/>
<evidence type="ECO:0000259" key="6">
    <source>
        <dbReference type="SMART" id="SM00475"/>
    </source>
</evidence>
<dbReference type="SUPFAM" id="SSF47807">
    <property type="entry name" value="5' to 3' exonuclease, C-terminal subdomain"/>
    <property type="match status" value="1"/>
</dbReference>
<evidence type="ECO:0000256" key="4">
    <source>
        <dbReference type="ARBA" id="ARBA00049957"/>
    </source>
</evidence>
<keyword evidence="7" id="KW-0255">Endonuclease</keyword>
<reference evidence="7 8" key="1">
    <citation type="submission" date="2017-02" db="EMBL/GenBank/DDBJ databases">
        <title>The complete genomic sequence of a novel cold adapted crude oil-degrading bacterium Planococcus qaidamina Y42.</title>
        <authorList>
            <person name="Yang R."/>
        </authorList>
    </citation>
    <scope>NUCLEOTIDE SEQUENCE [LARGE SCALE GENOMIC DNA]</scope>
    <source>
        <strain evidence="7 8">Y42</strain>
    </source>
</reference>
<keyword evidence="2" id="KW-0378">Hydrolase</keyword>
<gene>
    <name evidence="7" type="ORF">B0X71_05895</name>
</gene>
<comment type="function">
    <text evidence="4">5'-3' exonuclease acting preferentially on double-stranded DNA.</text>
</comment>
<dbReference type="GO" id="GO:0008409">
    <property type="term" value="F:5'-3' exonuclease activity"/>
    <property type="evidence" value="ECO:0007669"/>
    <property type="project" value="InterPro"/>
</dbReference>
<dbReference type="Gene3D" id="3.40.50.1010">
    <property type="entry name" value="5'-nuclease"/>
    <property type="match status" value="1"/>
</dbReference>
<dbReference type="Gene3D" id="1.10.150.20">
    <property type="entry name" value="5' to 3' exonuclease, C-terminal subdomain"/>
    <property type="match status" value="1"/>
</dbReference>
<dbReference type="CDD" id="cd09898">
    <property type="entry name" value="H3TH_53EXO"/>
    <property type="match status" value="1"/>
</dbReference>